<keyword evidence="2 5" id="KW-0812">Transmembrane</keyword>
<proteinExistence type="predicted"/>
<feature type="transmembrane region" description="Helical" evidence="5">
    <location>
        <begin position="213"/>
        <end position="230"/>
    </location>
</feature>
<organism evidence="7 8">
    <name type="scientific">Trichoplusia ni</name>
    <name type="common">Cabbage looper</name>
    <dbReference type="NCBI Taxonomy" id="7111"/>
    <lineage>
        <taxon>Eukaryota</taxon>
        <taxon>Metazoa</taxon>
        <taxon>Ecdysozoa</taxon>
        <taxon>Arthropoda</taxon>
        <taxon>Hexapoda</taxon>
        <taxon>Insecta</taxon>
        <taxon>Pterygota</taxon>
        <taxon>Neoptera</taxon>
        <taxon>Endopterygota</taxon>
        <taxon>Lepidoptera</taxon>
        <taxon>Glossata</taxon>
        <taxon>Ditrysia</taxon>
        <taxon>Noctuoidea</taxon>
        <taxon>Noctuidae</taxon>
        <taxon>Plusiinae</taxon>
        <taxon>Trichoplusia</taxon>
    </lineage>
</organism>
<dbReference type="Proteomes" id="UP000322000">
    <property type="component" value="Chromosome 10"/>
</dbReference>
<dbReference type="GO" id="GO:0022857">
    <property type="term" value="F:transmembrane transporter activity"/>
    <property type="evidence" value="ECO:0007669"/>
    <property type="project" value="InterPro"/>
</dbReference>
<evidence type="ECO:0000259" key="6">
    <source>
        <dbReference type="PROSITE" id="PS50850"/>
    </source>
</evidence>
<feature type="transmembrane region" description="Helical" evidence="5">
    <location>
        <begin position="443"/>
        <end position="463"/>
    </location>
</feature>
<keyword evidence="3 5" id="KW-1133">Transmembrane helix</keyword>
<dbReference type="RefSeq" id="XP_026733499.1">
    <property type="nucleotide sequence ID" value="XM_026877698.1"/>
</dbReference>
<feature type="transmembrane region" description="Helical" evidence="5">
    <location>
        <begin position="500"/>
        <end position="521"/>
    </location>
</feature>
<gene>
    <name evidence="8" type="primary">LOC113497900</name>
</gene>
<feature type="transmembrane region" description="Helical" evidence="5">
    <location>
        <begin position="153"/>
        <end position="177"/>
    </location>
</feature>
<dbReference type="InterPro" id="IPR020846">
    <property type="entry name" value="MFS_dom"/>
</dbReference>
<evidence type="ECO:0000256" key="4">
    <source>
        <dbReference type="ARBA" id="ARBA00023136"/>
    </source>
</evidence>
<evidence type="ECO:0000256" key="2">
    <source>
        <dbReference type="ARBA" id="ARBA00022692"/>
    </source>
</evidence>
<name>A0A7E5VYT9_TRINI</name>
<feature type="transmembrane region" description="Helical" evidence="5">
    <location>
        <begin position="475"/>
        <end position="494"/>
    </location>
</feature>
<dbReference type="OrthoDB" id="3936150at2759"/>
<dbReference type="PROSITE" id="PS50850">
    <property type="entry name" value="MFS"/>
    <property type="match status" value="1"/>
</dbReference>
<feature type="transmembrane region" description="Helical" evidence="5">
    <location>
        <begin position="184"/>
        <end position="207"/>
    </location>
</feature>
<evidence type="ECO:0000256" key="3">
    <source>
        <dbReference type="ARBA" id="ARBA00022989"/>
    </source>
</evidence>
<feature type="transmembrane region" description="Helical" evidence="5">
    <location>
        <begin position="356"/>
        <end position="377"/>
    </location>
</feature>
<dbReference type="InParanoid" id="A0A7E5VYT9"/>
<dbReference type="InterPro" id="IPR036259">
    <property type="entry name" value="MFS_trans_sf"/>
</dbReference>
<feature type="transmembrane region" description="Helical" evidence="5">
    <location>
        <begin position="242"/>
        <end position="265"/>
    </location>
</feature>
<dbReference type="AlphaFoldDB" id="A0A7E5VYT9"/>
<feature type="domain" description="Major facilitator superfamily (MFS) profile" evidence="6">
    <location>
        <begin position="104"/>
        <end position="527"/>
    </location>
</feature>
<dbReference type="SUPFAM" id="SSF103473">
    <property type="entry name" value="MFS general substrate transporter"/>
    <property type="match status" value="1"/>
</dbReference>
<evidence type="ECO:0000256" key="5">
    <source>
        <dbReference type="SAM" id="Phobius"/>
    </source>
</evidence>
<dbReference type="GO" id="GO:0016020">
    <property type="term" value="C:membrane"/>
    <property type="evidence" value="ECO:0007669"/>
    <property type="project" value="UniProtKB-SubCell"/>
</dbReference>
<dbReference type="Pfam" id="PF00083">
    <property type="entry name" value="Sugar_tr"/>
    <property type="match status" value="1"/>
</dbReference>
<sequence>MLKYGTDKIGQTDSNRFSFSVKKPPKRDEKDVTAKIIGDFGKWQFKISILMAVLKFPIAWYQLNIIFMAPPQDFWCQKPAVFKKYTEREWRKICCPRVEEHPCLIFDPDLLILDPNMDKTLIPLVPCPKFIYDTSVFKRTITSDWNLVCTKHWLTHVCQGVMMWGIVLGGIIFGVWADKYGRQFPLMMGIIIQAVASFIASVIPWYWLFLCNWFILALASGGIGIISFVISMEVVSGKWRTIIPVIYQLPFGLGNAVMASLAYWFRDWRKLEFALASLSSIYIIYWLWVPESPRWLLATGQTEKASEILKEIARQNGRDLTLREIRQLIREHEVQREPDPGFMAFLRSKNMRVKTLLLSMNWFCTGLAFYAFAQYLGSIGGNIFMAVALTGVISTLGGFTCIFVITRYGRKTTVGLYQLVTSICFVLILMIPRSKYSNDWPRLLFAGIGFAGMAGTIPALYLFSGELFPTLGRNVGVSGVTTFARVASMVAPAIVTLDSFLTDLPLIILTFISFAQMLMLLPLPETKGSPLPDTLEQAEQF</sequence>
<protein>
    <submittedName>
        <fullName evidence="8">Organic cation transporter protein-like isoform X1</fullName>
    </submittedName>
</protein>
<accession>A0A7E5VYT9</accession>
<keyword evidence="4 5" id="KW-0472">Membrane</keyword>
<dbReference type="Gene3D" id="1.20.1250.20">
    <property type="entry name" value="MFS general substrate transporter like domains"/>
    <property type="match status" value="1"/>
</dbReference>
<dbReference type="PANTHER" id="PTHR24064">
    <property type="entry name" value="SOLUTE CARRIER FAMILY 22 MEMBER"/>
    <property type="match status" value="1"/>
</dbReference>
<dbReference type="InterPro" id="IPR005828">
    <property type="entry name" value="MFS_sugar_transport-like"/>
</dbReference>
<evidence type="ECO:0000256" key="1">
    <source>
        <dbReference type="ARBA" id="ARBA00004141"/>
    </source>
</evidence>
<feature type="transmembrane region" description="Helical" evidence="5">
    <location>
        <begin position="383"/>
        <end position="405"/>
    </location>
</feature>
<evidence type="ECO:0000313" key="7">
    <source>
        <dbReference type="Proteomes" id="UP000322000"/>
    </source>
</evidence>
<comment type="subcellular location">
    <subcellularLocation>
        <location evidence="1">Membrane</location>
        <topology evidence="1">Multi-pass membrane protein</topology>
    </subcellularLocation>
</comment>
<keyword evidence="7" id="KW-1185">Reference proteome</keyword>
<evidence type="ECO:0000313" key="8">
    <source>
        <dbReference type="RefSeq" id="XP_026733499.1"/>
    </source>
</evidence>
<reference evidence="8" key="1">
    <citation type="submission" date="2025-08" db="UniProtKB">
        <authorList>
            <consortium name="RefSeq"/>
        </authorList>
    </citation>
    <scope>IDENTIFICATION</scope>
</reference>
<dbReference type="GeneID" id="113497900"/>
<feature type="transmembrane region" description="Helical" evidence="5">
    <location>
        <begin position="414"/>
        <end position="431"/>
    </location>
</feature>
<dbReference type="KEGG" id="tnl:113497900"/>